<name>Q30V06_OLEA2</name>
<gene>
    <name evidence="5" type="ordered locus">Dde_3697</name>
</gene>
<evidence type="ECO:0000256" key="1">
    <source>
        <dbReference type="ARBA" id="ARBA00037999"/>
    </source>
</evidence>
<evidence type="ECO:0000256" key="2">
    <source>
        <dbReference type="PIRSR" id="PIRSR000390-1"/>
    </source>
</evidence>
<comment type="similarity">
    <text evidence="1 4">Belongs to the DegT/DnrJ/EryC1 family.</text>
</comment>
<dbReference type="PANTHER" id="PTHR30244">
    <property type="entry name" value="TRANSAMINASE"/>
    <property type="match status" value="1"/>
</dbReference>
<protein>
    <submittedName>
        <fullName evidence="5">DegT/DnrJ/EryC1/StrS aminotransferase</fullName>
    </submittedName>
</protein>
<proteinExistence type="inferred from homology"/>
<dbReference type="GO" id="GO:0030170">
    <property type="term" value="F:pyridoxal phosphate binding"/>
    <property type="evidence" value="ECO:0007669"/>
    <property type="project" value="TreeGrafter"/>
</dbReference>
<dbReference type="InterPro" id="IPR015422">
    <property type="entry name" value="PyrdxlP-dep_Trfase_small"/>
</dbReference>
<keyword evidence="5" id="KW-0032">Aminotransferase</keyword>
<dbReference type="Gene3D" id="3.40.640.10">
    <property type="entry name" value="Type I PLP-dependent aspartate aminotransferase-like (Major domain)"/>
    <property type="match status" value="1"/>
</dbReference>
<reference evidence="5 6" key="1">
    <citation type="journal article" date="2011" name="J. Bacteriol.">
        <title>Complete genome sequence and updated annotation of Desulfovibrio alaskensis G20.</title>
        <authorList>
            <person name="Hauser L.J."/>
            <person name="Land M.L."/>
            <person name="Brown S.D."/>
            <person name="Larimer F."/>
            <person name="Keller K.L."/>
            <person name="Rapp-Giles B.J."/>
            <person name="Price M.N."/>
            <person name="Lin M."/>
            <person name="Bruce D.C."/>
            <person name="Detter J.C."/>
            <person name="Tapia R."/>
            <person name="Han C.S."/>
            <person name="Goodwin L.A."/>
            <person name="Cheng J.F."/>
            <person name="Pitluck S."/>
            <person name="Copeland A."/>
            <person name="Lucas S."/>
            <person name="Nolan M."/>
            <person name="Lapidus A.L."/>
            <person name="Palumbo A.V."/>
            <person name="Wall J.D."/>
        </authorList>
    </citation>
    <scope>NUCLEOTIDE SEQUENCE [LARGE SCALE GENOMIC DNA]</scope>
    <source>
        <strain evidence="6">ATCC BAA 1058 / DSM 17464 / G20</strain>
    </source>
</reference>
<keyword evidence="3 4" id="KW-0663">Pyridoxal phosphate</keyword>
<dbReference type="RefSeq" id="WP_011369360.1">
    <property type="nucleotide sequence ID" value="NC_007519.1"/>
</dbReference>
<dbReference type="GO" id="GO:0000271">
    <property type="term" value="P:polysaccharide biosynthetic process"/>
    <property type="evidence" value="ECO:0007669"/>
    <property type="project" value="TreeGrafter"/>
</dbReference>
<dbReference type="EMBL" id="CP000112">
    <property type="protein sequence ID" value="ABB40490.1"/>
    <property type="molecule type" value="Genomic_DNA"/>
</dbReference>
<dbReference type="KEGG" id="dde:Dde_3697"/>
<dbReference type="InterPro" id="IPR015421">
    <property type="entry name" value="PyrdxlP-dep_Trfase_major"/>
</dbReference>
<evidence type="ECO:0000256" key="3">
    <source>
        <dbReference type="PIRSR" id="PIRSR000390-2"/>
    </source>
</evidence>
<keyword evidence="6" id="KW-1185">Reference proteome</keyword>
<dbReference type="Proteomes" id="UP000002710">
    <property type="component" value="Chromosome"/>
</dbReference>
<accession>Q30V06</accession>
<dbReference type="CDD" id="cd00616">
    <property type="entry name" value="AHBA_syn"/>
    <property type="match status" value="1"/>
</dbReference>
<dbReference type="Gene3D" id="3.90.1150.10">
    <property type="entry name" value="Aspartate Aminotransferase, domain 1"/>
    <property type="match status" value="1"/>
</dbReference>
<dbReference type="SUPFAM" id="SSF53383">
    <property type="entry name" value="PLP-dependent transferases"/>
    <property type="match status" value="1"/>
</dbReference>
<dbReference type="HOGENOM" id="CLU_033332_0_0_7"/>
<dbReference type="InterPro" id="IPR015424">
    <property type="entry name" value="PyrdxlP-dep_Trfase"/>
</dbReference>
<dbReference type="InterPro" id="IPR000653">
    <property type="entry name" value="DegT/StrS_aminotransferase"/>
</dbReference>
<dbReference type="PANTHER" id="PTHR30244:SF34">
    <property type="entry name" value="DTDP-4-AMINO-4,6-DIDEOXYGALACTOSE TRANSAMINASE"/>
    <property type="match status" value="1"/>
</dbReference>
<dbReference type="eggNOG" id="COG0399">
    <property type="taxonomic scope" value="Bacteria"/>
</dbReference>
<dbReference type="PIRSF" id="PIRSF000390">
    <property type="entry name" value="PLP_StrS"/>
    <property type="match status" value="1"/>
</dbReference>
<dbReference type="Pfam" id="PF01041">
    <property type="entry name" value="DegT_DnrJ_EryC1"/>
    <property type="match status" value="1"/>
</dbReference>
<dbReference type="STRING" id="207559.Dde_3697"/>
<evidence type="ECO:0000256" key="4">
    <source>
        <dbReference type="RuleBase" id="RU004508"/>
    </source>
</evidence>
<keyword evidence="5" id="KW-0808">Transferase</keyword>
<dbReference type="GO" id="GO:0008483">
    <property type="term" value="F:transaminase activity"/>
    <property type="evidence" value="ECO:0007669"/>
    <property type="project" value="UniProtKB-KW"/>
</dbReference>
<organism evidence="5 6">
    <name type="scientific">Oleidesulfovibrio alaskensis (strain ATCC BAA-1058 / DSM 17464 / G20)</name>
    <name type="common">Desulfovibrio alaskensis</name>
    <dbReference type="NCBI Taxonomy" id="207559"/>
    <lineage>
        <taxon>Bacteria</taxon>
        <taxon>Pseudomonadati</taxon>
        <taxon>Thermodesulfobacteriota</taxon>
        <taxon>Desulfovibrionia</taxon>
        <taxon>Desulfovibrionales</taxon>
        <taxon>Desulfovibrionaceae</taxon>
        <taxon>Oleidesulfovibrio</taxon>
    </lineage>
</organism>
<sequence>MSDSNRHNAPLRLSRSVVGREEAEAVTRIIMEEGYLGMGAEVQRLEAEIAAYLGVAAANVSCVNTGTAALHLAVQAAVPQGGEVLVQSVTYVASFQAIRAAGAVPVACEALPASVTIDLDDAARRLTPRTRAIMPVHYAGYAGDLDAVYAFADRHGLRVIEDAAHAFGSSHRGRLIGSFGDIVCFSFDGIKNITCGEGGAIVSADPAVNAAVKDARLLGVERDTEKRFAGQRSWNFDVTAQGWRYHMSNIMAAIGRVQLRRLPQEFAPARRRLSALYRELLQDTPGVALLETDAEGTVPHIMAVRITDGRRDTLRGLLDGEGLTTGLHYRPNHLHTLFGGASRSLPVSERLEKELLTLPLHPALSEDDVRAVCTRLRTFMQENR</sequence>
<feature type="modified residue" description="N6-(pyridoxal phosphate)lysine" evidence="3">
    <location>
        <position position="191"/>
    </location>
</feature>
<feature type="active site" description="Proton acceptor" evidence="2">
    <location>
        <position position="191"/>
    </location>
</feature>
<evidence type="ECO:0000313" key="6">
    <source>
        <dbReference type="Proteomes" id="UP000002710"/>
    </source>
</evidence>
<evidence type="ECO:0000313" key="5">
    <source>
        <dbReference type="EMBL" id="ABB40490.1"/>
    </source>
</evidence>
<dbReference type="AlphaFoldDB" id="Q30V06"/>